<keyword evidence="2" id="KW-1185">Reference proteome</keyword>
<protein>
    <submittedName>
        <fullName evidence="1">Uncharacterized protein</fullName>
    </submittedName>
</protein>
<evidence type="ECO:0000313" key="1">
    <source>
        <dbReference type="EMBL" id="THV01921.1"/>
    </source>
</evidence>
<proteinExistence type="predicted"/>
<dbReference type="Proteomes" id="UP000297245">
    <property type="component" value="Unassembled WGS sequence"/>
</dbReference>
<name>A0A4S8MH80_DENBC</name>
<dbReference type="EMBL" id="ML179083">
    <property type="protein sequence ID" value="THV01921.1"/>
    <property type="molecule type" value="Genomic_DNA"/>
</dbReference>
<accession>A0A4S8MH80</accession>
<evidence type="ECO:0000313" key="2">
    <source>
        <dbReference type="Proteomes" id="UP000297245"/>
    </source>
</evidence>
<reference evidence="1 2" key="1">
    <citation type="journal article" date="2019" name="Nat. Ecol. Evol.">
        <title>Megaphylogeny resolves global patterns of mushroom evolution.</title>
        <authorList>
            <person name="Varga T."/>
            <person name="Krizsan K."/>
            <person name="Foldi C."/>
            <person name="Dima B."/>
            <person name="Sanchez-Garcia M."/>
            <person name="Sanchez-Ramirez S."/>
            <person name="Szollosi G.J."/>
            <person name="Szarkandi J.G."/>
            <person name="Papp V."/>
            <person name="Albert L."/>
            <person name="Andreopoulos W."/>
            <person name="Angelini C."/>
            <person name="Antonin V."/>
            <person name="Barry K.W."/>
            <person name="Bougher N.L."/>
            <person name="Buchanan P."/>
            <person name="Buyck B."/>
            <person name="Bense V."/>
            <person name="Catcheside P."/>
            <person name="Chovatia M."/>
            <person name="Cooper J."/>
            <person name="Damon W."/>
            <person name="Desjardin D."/>
            <person name="Finy P."/>
            <person name="Geml J."/>
            <person name="Haridas S."/>
            <person name="Hughes K."/>
            <person name="Justo A."/>
            <person name="Karasinski D."/>
            <person name="Kautmanova I."/>
            <person name="Kiss B."/>
            <person name="Kocsube S."/>
            <person name="Kotiranta H."/>
            <person name="LaButti K.M."/>
            <person name="Lechner B.E."/>
            <person name="Liimatainen K."/>
            <person name="Lipzen A."/>
            <person name="Lukacs Z."/>
            <person name="Mihaltcheva S."/>
            <person name="Morgado L.N."/>
            <person name="Niskanen T."/>
            <person name="Noordeloos M.E."/>
            <person name="Ohm R.A."/>
            <person name="Ortiz-Santana B."/>
            <person name="Ovrebo C."/>
            <person name="Racz N."/>
            <person name="Riley R."/>
            <person name="Savchenko A."/>
            <person name="Shiryaev A."/>
            <person name="Soop K."/>
            <person name="Spirin V."/>
            <person name="Szebenyi C."/>
            <person name="Tomsovsky M."/>
            <person name="Tulloss R.E."/>
            <person name="Uehling J."/>
            <person name="Grigoriev I.V."/>
            <person name="Vagvolgyi C."/>
            <person name="Papp T."/>
            <person name="Martin F.M."/>
            <person name="Miettinen O."/>
            <person name="Hibbett D.S."/>
            <person name="Nagy L.G."/>
        </authorList>
    </citation>
    <scope>NUCLEOTIDE SEQUENCE [LARGE SCALE GENOMIC DNA]</scope>
    <source>
        <strain evidence="1 2">CBS 962.96</strain>
    </source>
</reference>
<organism evidence="1 2">
    <name type="scientific">Dendrothele bispora (strain CBS 962.96)</name>
    <dbReference type="NCBI Taxonomy" id="1314807"/>
    <lineage>
        <taxon>Eukaryota</taxon>
        <taxon>Fungi</taxon>
        <taxon>Dikarya</taxon>
        <taxon>Basidiomycota</taxon>
        <taxon>Agaricomycotina</taxon>
        <taxon>Agaricomycetes</taxon>
        <taxon>Agaricomycetidae</taxon>
        <taxon>Agaricales</taxon>
        <taxon>Agaricales incertae sedis</taxon>
        <taxon>Dendrothele</taxon>
    </lineage>
</organism>
<gene>
    <name evidence="1" type="ORF">K435DRAFT_377304</name>
</gene>
<sequence length="144" mass="16802">MSRRVLLTFPFRLRADGKSVNSQRWQARKSFYQKNHVFFGGRISNRSPVRKIAKEGPQFFETRFIKPTIYRIQPNLCNFNLLATRTPSHASSRHLPLPICNPMSRTTTTYEICRHNPLPLTKEPRHDHDAHTDVSEYEVLVGII</sequence>
<dbReference type="AlphaFoldDB" id="A0A4S8MH80"/>